<organism evidence="1 2">
    <name type="scientific">Elysia crispata</name>
    <name type="common">lettuce slug</name>
    <dbReference type="NCBI Taxonomy" id="231223"/>
    <lineage>
        <taxon>Eukaryota</taxon>
        <taxon>Metazoa</taxon>
        <taxon>Spiralia</taxon>
        <taxon>Lophotrochozoa</taxon>
        <taxon>Mollusca</taxon>
        <taxon>Gastropoda</taxon>
        <taxon>Heterobranchia</taxon>
        <taxon>Euthyneura</taxon>
        <taxon>Panpulmonata</taxon>
        <taxon>Sacoglossa</taxon>
        <taxon>Placobranchoidea</taxon>
        <taxon>Plakobranchidae</taxon>
        <taxon>Elysia</taxon>
    </lineage>
</organism>
<dbReference type="EMBL" id="JAWDGP010004710">
    <property type="protein sequence ID" value="KAK3762454.1"/>
    <property type="molecule type" value="Genomic_DNA"/>
</dbReference>
<sequence length="214" mass="24846">MFTLPLGAQNGTNCFPETQNDPTSTFSSDCLNTQLNSLYRSGYPIEHSKRAKICPGNNLKTIMKQRRQHGMEYIGRRYNRNGNSFEKQLKPARKMLGRCSCKRSYQCHTISDDERKLIFADIWSMDDEEKRQYVRMQIDSVEPFQRRSMAEFSRRKQSLRYHLPVDGKRMRVCREMFLATTGLGSWWVLNAVTAGADDQICFYNEPSEAGGNRT</sequence>
<dbReference type="PANTHER" id="PTHR10773">
    <property type="entry name" value="DNA-DIRECTED RNA POLYMERASES I, II, AND III SUBUNIT RPABC2"/>
    <property type="match status" value="1"/>
</dbReference>
<evidence type="ECO:0000313" key="1">
    <source>
        <dbReference type="EMBL" id="KAK3762454.1"/>
    </source>
</evidence>
<dbReference type="AlphaFoldDB" id="A0AAE0Z3Z9"/>
<keyword evidence="2" id="KW-1185">Reference proteome</keyword>
<evidence type="ECO:0000313" key="2">
    <source>
        <dbReference type="Proteomes" id="UP001283361"/>
    </source>
</evidence>
<gene>
    <name evidence="1" type="ORF">RRG08_009842</name>
</gene>
<reference evidence="1" key="1">
    <citation type="journal article" date="2023" name="G3 (Bethesda)">
        <title>A reference genome for the long-term kleptoplast-retaining sea slug Elysia crispata morphotype clarki.</title>
        <authorList>
            <person name="Eastman K.E."/>
            <person name="Pendleton A.L."/>
            <person name="Shaikh M.A."/>
            <person name="Suttiyut T."/>
            <person name="Ogas R."/>
            <person name="Tomko P."/>
            <person name="Gavelis G."/>
            <person name="Widhalm J.R."/>
            <person name="Wisecaver J.H."/>
        </authorList>
    </citation>
    <scope>NUCLEOTIDE SEQUENCE</scope>
    <source>
        <strain evidence="1">ECLA1</strain>
    </source>
</reference>
<proteinExistence type="predicted"/>
<protein>
    <submittedName>
        <fullName evidence="1">Uncharacterized protein</fullName>
    </submittedName>
</protein>
<accession>A0AAE0Z3Z9</accession>
<name>A0AAE0Z3Z9_9GAST</name>
<comment type="caution">
    <text evidence="1">The sequence shown here is derived from an EMBL/GenBank/DDBJ whole genome shotgun (WGS) entry which is preliminary data.</text>
</comment>
<dbReference type="PANTHER" id="PTHR10773:SF19">
    <property type="match status" value="1"/>
</dbReference>
<dbReference type="Proteomes" id="UP001283361">
    <property type="component" value="Unassembled WGS sequence"/>
</dbReference>